<keyword evidence="2" id="KW-1185">Reference proteome</keyword>
<gene>
    <name evidence="3" type="primary">LOC113206052</name>
</gene>
<dbReference type="AlphaFoldDB" id="A0A9C6WZ40"/>
<evidence type="ECO:0000313" key="3">
    <source>
        <dbReference type="RefSeq" id="XP_052125269.1"/>
    </source>
</evidence>
<protein>
    <submittedName>
        <fullName evidence="3">ADP-ribose pyrophosphatase, mitochondrial-like isoform X6</fullName>
    </submittedName>
</protein>
<feature type="domain" description="Nudix hydrolase" evidence="1">
    <location>
        <begin position="120"/>
        <end position="272"/>
    </location>
</feature>
<dbReference type="PROSITE" id="PS51462">
    <property type="entry name" value="NUDIX"/>
    <property type="match status" value="1"/>
</dbReference>
<dbReference type="Pfam" id="PF00293">
    <property type="entry name" value="NUDIX"/>
    <property type="match status" value="1"/>
</dbReference>
<dbReference type="InterPro" id="IPR015797">
    <property type="entry name" value="NUDIX_hydrolase-like_dom_sf"/>
</dbReference>
<dbReference type="GeneID" id="113206052"/>
<evidence type="ECO:0000313" key="2">
    <source>
        <dbReference type="Proteomes" id="UP000504606"/>
    </source>
</evidence>
<dbReference type="InterPro" id="IPR000086">
    <property type="entry name" value="NUDIX_hydrolase_dom"/>
</dbReference>
<dbReference type="PANTHER" id="PTHR13030:SF8">
    <property type="entry name" value="ADP-RIBOSE PYROPHOSPHATASE, MITOCHONDRIAL"/>
    <property type="match status" value="1"/>
</dbReference>
<dbReference type="GO" id="GO:0047631">
    <property type="term" value="F:ADP-ribose diphosphatase activity"/>
    <property type="evidence" value="ECO:0007669"/>
    <property type="project" value="InterPro"/>
</dbReference>
<dbReference type="Gene3D" id="3.90.79.10">
    <property type="entry name" value="Nucleoside Triphosphate Pyrophosphohydrolase"/>
    <property type="match status" value="1"/>
</dbReference>
<name>A0A9C6WZ40_FRAOC</name>
<sequence>MRGASFRMLLHHKCRSAVAAPYSRAPAVLRLAVPDEAVAWSAPWAGYAPRDYTDPCVEGRPWADADLGAEGFRPAWNALDGVVDRRSHEGEYAVGAGGRPLNPRGRTGLAGRGVLGRWGPNHAADPIVTRWRGDGAARVLQFVAIRRRDSGEWALPGGMVDPGEAVSATLRREFLEEAVNVLRDPARERLVGDFFAGGGDVVYRGYVDDPRNTDNAWMETVASHFHDERGDAVGALPLEAGDDAVGVRWTDLSAGLELYASHSLFLKAVADKMGVAL</sequence>
<organism evidence="2 3">
    <name type="scientific">Frankliniella occidentalis</name>
    <name type="common">Western flower thrips</name>
    <name type="synonym">Euthrips occidentalis</name>
    <dbReference type="NCBI Taxonomy" id="133901"/>
    <lineage>
        <taxon>Eukaryota</taxon>
        <taxon>Metazoa</taxon>
        <taxon>Ecdysozoa</taxon>
        <taxon>Arthropoda</taxon>
        <taxon>Hexapoda</taxon>
        <taxon>Insecta</taxon>
        <taxon>Pterygota</taxon>
        <taxon>Neoptera</taxon>
        <taxon>Paraneoptera</taxon>
        <taxon>Thysanoptera</taxon>
        <taxon>Terebrantia</taxon>
        <taxon>Thripoidea</taxon>
        <taxon>Thripidae</taxon>
        <taxon>Frankliniella</taxon>
    </lineage>
</organism>
<dbReference type="SUPFAM" id="SSF55811">
    <property type="entry name" value="Nudix"/>
    <property type="match status" value="1"/>
</dbReference>
<evidence type="ECO:0000259" key="1">
    <source>
        <dbReference type="PROSITE" id="PS51462"/>
    </source>
</evidence>
<reference evidence="3" key="1">
    <citation type="submission" date="2025-08" db="UniProtKB">
        <authorList>
            <consortium name="RefSeq"/>
        </authorList>
    </citation>
    <scope>IDENTIFICATION</scope>
    <source>
        <tissue evidence="3">Whole organism</tissue>
    </source>
</reference>
<dbReference type="RefSeq" id="XP_052125269.1">
    <property type="nucleotide sequence ID" value="XM_052269309.1"/>
</dbReference>
<dbReference type="Pfam" id="PF25969">
    <property type="entry name" value="NUDT9_N"/>
    <property type="match status" value="1"/>
</dbReference>
<dbReference type="Proteomes" id="UP000504606">
    <property type="component" value="Unplaced"/>
</dbReference>
<dbReference type="PANTHER" id="PTHR13030">
    <property type="entry name" value="NUDIX HYDROLASE"/>
    <property type="match status" value="1"/>
</dbReference>
<dbReference type="CDD" id="cd03670">
    <property type="entry name" value="NUDIX_ADPRase_Nudt9"/>
    <property type="match status" value="1"/>
</dbReference>
<dbReference type="InterPro" id="IPR039989">
    <property type="entry name" value="NUDT9"/>
</dbReference>
<accession>A0A9C6WZ40</accession>
<proteinExistence type="predicted"/>